<gene>
    <name evidence="1" type="ORF">M436DRAFT_54104</name>
</gene>
<dbReference type="STRING" id="1043004.A0A074WEX4"/>
<name>A0A074WEX4_9PEZI</name>
<evidence type="ECO:0000313" key="2">
    <source>
        <dbReference type="Proteomes" id="UP000027730"/>
    </source>
</evidence>
<proteinExistence type="predicted"/>
<dbReference type="AlphaFoldDB" id="A0A074WEX4"/>
<organism evidence="1 2">
    <name type="scientific">Aureobasidium namibiae CBS 147.97</name>
    <dbReference type="NCBI Taxonomy" id="1043004"/>
    <lineage>
        <taxon>Eukaryota</taxon>
        <taxon>Fungi</taxon>
        <taxon>Dikarya</taxon>
        <taxon>Ascomycota</taxon>
        <taxon>Pezizomycotina</taxon>
        <taxon>Dothideomycetes</taxon>
        <taxon>Dothideomycetidae</taxon>
        <taxon>Dothideales</taxon>
        <taxon>Saccotheciaceae</taxon>
        <taxon>Aureobasidium</taxon>
    </lineage>
</organism>
<dbReference type="GeneID" id="25411900"/>
<dbReference type="Proteomes" id="UP000027730">
    <property type="component" value="Unassembled WGS sequence"/>
</dbReference>
<accession>A0A074WEX4</accession>
<keyword evidence="2" id="KW-1185">Reference proteome</keyword>
<reference evidence="1 2" key="1">
    <citation type="journal article" date="2014" name="BMC Genomics">
        <title>Genome sequencing of four Aureobasidium pullulans varieties: biotechnological potential, stress tolerance, and description of new species.</title>
        <authorList>
            <person name="Gostin Ar C."/>
            <person name="Ohm R.A."/>
            <person name="Kogej T."/>
            <person name="Sonjak S."/>
            <person name="Turk M."/>
            <person name="Zajc J."/>
            <person name="Zalar P."/>
            <person name="Grube M."/>
            <person name="Sun H."/>
            <person name="Han J."/>
            <person name="Sharma A."/>
            <person name="Chiniquy J."/>
            <person name="Ngan C.Y."/>
            <person name="Lipzen A."/>
            <person name="Barry K."/>
            <person name="Grigoriev I.V."/>
            <person name="Gunde-Cimerman N."/>
        </authorList>
    </citation>
    <scope>NUCLEOTIDE SEQUENCE [LARGE SCALE GENOMIC DNA]</scope>
    <source>
        <strain evidence="1 2">CBS 147.97</strain>
    </source>
</reference>
<dbReference type="OrthoDB" id="5343383at2759"/>
<dbReference type="RefSeq" id="XP_013424291.1">
    <property type="nucleotide sequence ID" value="XM_013568837.1"/>
</dbReference>
<dbReference type="EMBL" id="KL584718">
    <property type="protein sequence ID" value="KEQ70099.1"/>
    <property type="molecule type" value="Genomic_DNA"/>
</dbReference>
<evidence type="ECO:0000313" key="1">
    <source>
        <dbReference type="EMBL" id="KEQ70099.1"/>
    </source>
</evidence>
<dbReference type="HOGENOM" id="CLU_054614_2_0_1"/>
<sequence length="263" mass="30315">MTAPNLPDPRFDNKVLVYDPEAIKTALSTYYHALSKLPYIEASDIVSPPAAGWPNITATNFAPLDKNETVITLLKHLPYLRNPGLPKGYAISFETFAIDYSAAPFTEPLDADAAEGLKPDQYEDDEDKIKSWVVPLTMSRDQYSGCWWLLDTTDVGTVTEWAHNDSMKPEVSYKDDDPRAWRNACGETRLLEELLTEWREKFESLEWAASSEKVWNEEMIAENHEQLQRIIREHGWPHKFRKEECKTALLVWDEEHQDDFYGS</sequence>
<protein>
    <submittedName>
        <fullName evidence="1">Uncharacterized protein</fullName>
    </submittedName>
</protein>